<dbReference type="PANTHER" id="PTHR45631">
    <property type="entry name" value="OS07G0107800 PROTEIN-RELATED"/>
    <property type="match status" value="1"/>
</dbReference>
<dbReference type="InterPro" id="IPR017441">
    <property type="entry name" value="Protein_kinase_ATP_BS"/>
</dbReference>
<evidence type="ECO:0000313" key="20">
    <source>
        <dbReference type="Proteomes" id="UP001189122"/>
    </source>
</evidence>
<evidence type="ECO:0000256" key="6">
    <source>
        <dbReference type="ARBA" id="ARBA00022692"/>
    </source>
</evidence>
<dbReference type="Pfam" id="PF07714">
    <property type="entry name" value="PK_Tyr_Ser-Thr"/>
    <property type="match status" value="1"/>
</dbReference>
<dbReference type="GO" id="GO:0004674">
    <property type="term" value="F:protein serine/threonine kinase activity"/>
    <property type="evidence" value="ECO:0007669"/>
    <property type="project" value="UniProtKB-KW"/>
</dbReference>
<dbReference type="InterPro" id="IPR011009">
    <property type="entry name" value="Kinase-like_dom_sf"/>
</dbReference>
<dbReference type="Gene3D" id="3.30.200.20">
    <property type="entry name" value="Phosphorylase Kinase, domain 1"/>
    <property type="match status" value="1"/>
</dbReference>
<dbReference type="PANTHER" id="PTHR45631:SF202">
    <property type="entry name" value="SENESCENCE-INDUCED RECEPTOR-LIKE SERINE_THREONINE-PROTEIN KINASE"/>
    <property type="match status" value="1"/>
</dbReference>
<evidence type="ECO:0000256" key="10">
    <source>
        <dbReference type="ARBA" id="ARBA00022777"/>
    </source>
</evidence>
<evidence type="ECO:0000256" key="2">
    <source>
        <dbReference type="ARBA" id="ARBA00012513"/>
    </source>
</evidence>
<keyword evidence="3" id="KW-0723">Serine/threonine-protein kinase</keyword>
<evidence type="ECO:0000256" key="5">
    <source>
        <dbReference type="ARBA" id="ARBA00022679"/>
    </source>
</evidence>
<dbReference type="SMART" id="SM00220">
    <property type="entry name" value="S_TKc"/>
    <property type="match status" value="1"/>
</dbReference>
<dbReference type="Gene3D" id="3.80.10.10">
    <property type="entry name" value="Ribonuclease Inhibitor"/>
    <property type="match status" value="1"/>
</dbReference>
<dbReference type="InterPro" id="IPR000719">
    <property type="entry name" value="Prot_kinase_dom"/>
</dbReference>
<dbReference type="Pfam" id="PF00560">
    <property type="entry name" value="LRR_1"/>
    <property type="match status" value="2"/>
</dbReference>
<keyword evidence="13" id="KW-0472">Membrane</keyword>
<dbReference type="Pfam" id="PF12819">
    <property type="entry name" value="Malectin_like"/>
    <property type="match status" value="1"/>
</dbReference>
<evidence type="ECO:0000256" key="3">
    <source>
        <dbReference type="ARBA" id="ARBA00022527"/>
    </source>
</evidence>
<evidence type="ECO:0000256" key="16">
    <source>
        <dbReference type="PROSITE-ProRule" id="PRU10141"/>
    </source>
</evidence>
<dbReference type="EC" id="2.7.11.1" evidence="2"/>
<dbReference type="GO" id="GO:0005524">
    <property type="term" value="F:ATP binding"/>
    <property type="evidence" value="ECO:0007669"/>
    <property type="project" value="UniProtKB-UniRule"/>
</dbReference>
<dbReference type="PROSITE" id="PS50011">
    <property type="entry name" value="PROTEIN_KINASE_DOM"/>
    <property type="match status" value="1"/>
</dbReference>
<name>A0A7I8JBD6_SPIIN</name>
<feature type="region of interest" description="Disordered" evidence="17">
    <location>
        <begin position="797"/>
        <end position="816"/>
    </location>
</feature>
<dbReference type="AlphaFoldDB" id="A0A7I8JBD6"/>
<dbReference type="InterPro" id="IPR008271">
    <property type="entry name" value="Ser/Thr_kinase_AS"/>
</dbReference>
<evidence type="ECO:0000256" key="13">
    <source>
        <dbReference type="ARBA" id="ARBA00023136"/>
    </source>
</evidence>
<organism evidence="19">
    <name type="scientific">Spirodela intermedia</name>
    <name type="common">Intermediate duckweed</name>
    <dbReference type="NCBI Taxonomy" id="51605"/>
    <lineage>
        <taxon>Eukaryota</taxon>
        <taxon>Viridiplantae</taxon>
        <taxon>Streptophyta</taxon>
        <taxon>Embryophyta</taxon>
        <taxon>Tracheophyta</taxon>
        <taxon>Spermatophyta</taxon>
        <taxon>Magnoliopsida</taxon>
        <taxon>Liliopsida</taxon>
        <taxon>Araceae</taxon>
        <taxon>Lemnoideae</taxon>
        <taxon>Spirodela</taxon>
    </lineage>
</organism>
<dbReference type="Proteomes" id="UP001189122">
    <property type="component" value="Unassembled WGS sequence"/>
</dbReference>
<evidence type="ECO:0000256" key="12">
    <source>
        <dbReference type="ARBA" id="ARBA00022989"/>
    </source>
</evidence>
<evidence type="ECO:0000256" key="14">
    <source>
        <dbReference type="ARBA" id="ARBA00047899"/>
    </source>
</evidence>
<dbReference type="SUPFAM" id="SSF56112">
    <property type="entry name" value="Protein kinase-like (PK-like)"/>
    <property type="match status" value="1"/>
</dbReference>
<evidence type="ECO:0000256" key="9">
    <source>
        <dbReference type="ARBA" id="ARBA00022741"/>
    </source>
</evidence>
<keyword evidence="10" id="KW-0418">Kinase</keyword>
<dbReference type="InterPro" id="IPR024788">
    <property type="entry name" value="Malectin-like_Carb-bd_dom"/>
</dbReference>
<accession>A0A7I8JBD6</accession>
<keyword evidence="9 16" id="KW-0547">Nucleotide-binding</keyword>
<proteinExistence type="predicted"/>
<evidence type="ECO:0000256" key="17">
    <source>
        <dbReference type="SAM" id="MobiDB-lite"/>
    </source>
</evidence>
<evidence type="ECO:0000256" key="15">
    <source>
        <dbReference type="ARBA" id="ARBA00048679"/>
    </source>
</evidence>
<keyword evidence="8" id="KW-0677">Repeat</keyword>
<dbReference type="Gene3D" id="1.10.510.10">
    <property type="entry name" value="Transferase(Phosphotransferase) domain 1"/>
    <property type="match status" value="1"/>
</dbReference>
<dbReference type="InterPro" id="IPR001611">
    <property type="entry name" value="Leu-rich_rpt"/>
</dbReference>
<keyword evidence="7" id="KW-0732">Signal</keyword>
<dbReference type="PROSITE" id="PS00107">
    <property type="entry name" value="PROTEIN_KINASE_ATP"/>
    <property type="match status" value="1"/>
</dbReference>
<evidence type="ECO:0000256" key="1">
    <source>
        <dbReference type="ARBA" id="ARBA00004162"/>
    </source>
</evidence>
<dbReference type="InterPro" id="IPR001245">
    <property type="entry name" value="Ser-Thr/Tyr_kinase_cat_dom"/>
</dbReference>
<dbReference type="SUPFAM" id="SSF52058">
    <property type="entry name" value="L domain-like"/>
    <property type="match status" value="1"/>
</dbReference>
<keyword evidence="12" id="KW-1133">Transmembrane helix</keyword>
<dbReference type="EMBL" id="LR743597">
    <property type="protein sequence ID" value="CAA2628254.1"/>
    <property type="molecule type" value="Genomic_DNA"/>
</dbReference>
<evidence type="ECO:0000313" key="19">
    <source>
        <dbReference type="EMBL" id="CAA2628254.1"/>
    </source>
</evidence>
<evidence type="ECO:0000256" key="11">
    <source>
        <dbReference type="ARBA" id="ARBA00022840"/>
    </source>
</evidence>
<dbReference type="InterPro" id="IPR032675">
    <property type="entry name" value="LRR_dom_sf"/>
</dbReference>
<keyword evidence="4" id="KW-0433">Leucine-rich repeat</keyword>
<dbReference type="PROSITE" id="PS00108">
    <property type="entry name" value="PROTEIN_KINASE_ST"/>
    <property type="match status" value="1"/>
</dbReference>
<evidence type="ECO:0000259" key="18">
    <source>
        <dbReference type="PROSITE" id="PS50011"/>
    </source>
</evidence>
<feature type="domain" description="Protein kinase" evidence="18">
    <location>
        <begin position="530"/>
        <end position="784"/>
    </location>
</feature>
<dbReference type="FunFam" id="3.80.10.10:FF:000129">
    <property type="entry name" value="Leucine-rich repeat receptor-like kinase"/>
    <property type="match status" value="1"/>
</dbReference>
<gene>
    <name evidence="19" type="ORF">SI7747_10013901</name>
</gene>
<keyword evidence="6" id="KW-0812">Transmembrane</keyword>
<feature type="binding site" evidence="16">
    <location>
        <position position="558"/>
    </location>
    <ligand>
        <name>ATP</name>
        <dbReference type="ChEBI" id="CHEBI:30616"/>
    </ligand>
</feature>
<evidence type="ECO:0000256" key="4">
    <source>
        <dbReference type="ARBA" id="ARBA00022614"/>
    </source>
</evidence>
<dbReference type="GO" id="GO:0005886">
    <property type="term" value="C:plasma membrane"/>
    <property type="evidence" value="ECO:0007669"/>
    <property type="project" value="UniProtKB-SubCell"/>
</dbReference>
<comment type="subcellular location">
    <subcellularLocation>
        <location evidence="1">Cell membrane</location>
        <topology evidence="1">Single-pass membrane protein</topology>
    </subcellularLocation>
</comment>
<reference evidence="19 20" key="1">
    <citation type="submission" date="2019-12" db="EMBL/GenBank/DDBJ databases">
        <authorList>
            <person name="Scholz U."/>
            <person name="Mascher M."/>
            <person name="Fiebig A."/>
        </authorList>
    </citation>
    <scope>NUCLEOTIDE SEQUENCE</scope>
</reference>
<protein>
    <recommendedName>
        <fullName evidence="2">non-specific serine/threonine protein kinase</fullName>
        <ecNumber evidence="2">2.7.11.1</ecNumber>
    </recommendedName>
</protein>
<comment type="catalytic activity">
    <reaction evidence="15">
        <text>L-seryl-[protein] + ATP = O-phospho-L-seryl-[protein] + ADP + H(+)</text>
        <dbReference type="Rhea" id="RHEA:17989"/>
        <dbReference type="Rhea" id="RHEA-COMP:9863"/>
        <dbReference type="Rhea" id="RHEA-COMP:11604"/>
        <dbReference type="ChEBI" id="CHEBI:15378"/>
        <dbReference type="ChEBI" id="CHEBI:29999"/>
        <dbReference type="ChEBI" id="CHEBI:30616"/>
        <dbReference type="ChEBI" id="CHEBI:83421"/>
        <dbReference type="ChEBI" id="CHEBI:456216"/>
        <dbReference type="EC" id="2.7.11.1"/>
    </reaction>
</comment>
<comment type="catalytic activity">
    <reaction evidence="14">
        <text>L-threonyl-[protein] + ATP = O-phospho-L-threonyl-[protein] + ADP + H(+)</text>
        <dbReference type="Rhea" id="RHEA:46608"/>
        <dbReference type="Rhea" id="RHEA-COMP:11060"/>
        <dbReference type="Rhea" id="RHEA-COMP:11605"/>
        <dbReference type="ChEBI" id="CHEBI:15378"/>
        <dbReference type="ChEBI" id="CHEBI:30013"/>
        <dbReference type="ChEBI" id="CHEBI:30616"/>
        <dbReference type="ChEBI" id="CHEBI:61977"/>
        <dbReference type="ChEBI" id="CHEBI:456216"/>
        <dbReference type="EC" id="2.7.11.1"/>
    </reaction>
</comment>
<sequence length="816" mass="90541">MEGRLNHTPFTATIGWPQPPHLFFFFVVLFFCKVQPFGTLFVRAQSQEGFISVDCGFEGGSRYQDNSTGLEYSPDSQFINTERTGTFPNGTRNCYRLSPVQSGNKYLIRAGFLYGNYDGQGSSPIFDLHIGVNFWTTSKWDPRGDLIQVCLVNTGTGTPFISVLELRPLLNFMYPFANASQPLVNQERWNYGTGNQVRYPDDPYDRIWDAVTNDFLVLNTTNEVEVKSGDVFLVPSKVLRTAVSDTRPNLDMTIRAVSQSPGARIYIVMHFAELVKLNSANESRQLNIFGLNGQVLLFPNYIAPYLTADHKEITNVALGGSGSYNISINVSSSSTHSYMINALESFIVRQMNESQTDDRDVSAIEDIKRVFRLTGNWEADPCSPKEYTWKGVSCSGYGDSRPARIISLNLSSTGLDGKIPTSIGNLTALASLDLSNNNLIGPIPDILGELPYLQFINLSGNEDIGVVPENICQKMLEGILSLSINGEPKQCKSGHNNNNKQKIIIPIIIVSQMNNALLEVELLRKIVGKEKFNHEIGKGGFGIVYLGNLTDGTKVAVKVLSSSSSQGSKEFQSEVLLLSRVHHKNLVCLLGYCEDIQHLSLVYEYMDNGTLRDHLSGDIHNSKLLSWSKRVNIALQAAQGLDYLHNGCRPPIIHRDIKSNNILLNCELVAKIADFGLSRAFSNDYATHITTGLAGTLGYLDPECLNSKLSQKSDVYSFGIVLLEIITGQPPHSNSTKRTHIVEWVHSKFQSGDIKNIIDPINIMYIKTSEERMTMSNTVIHLKQCLEVIESHKSSMQKSNGTLDFESSAPTAPSDR</sequence>
<keyword evidence="5" id="KW-0808">Transferase</keyword>
<keyword evidence="11 16" id="KW-0067">ATP-binding</keyword>
<dbReference type="FunFam" id="1.10.510.10:FF:001023">
    <property type="entry name" value="Os07g0541700 protein"/>
    <property type="match status" value="1"/>
</dbReference>
<dbReference type="EMBL" id="CACRZD030000010">
    <property type="protein sequence ID" value="CAA6667508.1"/>
    <property type="molecule type" value="Genomic_DNA"/>
</dbReference>
<evidence type="ECO:0000256" key="8">
    <source>
        <dbReference type="ARBA" id="ARBA00022737"/>
    </source>
</evidence>
<keyword evidence="20" id="KW-1185">Reference proteome</keyword>
<evidence type="ECO:0000256" key="7">
    <source>
        <dbReference type="ARBA" id="ARBA00022729"/>
    </source>
</evidence>